<reference evidence="3" key="1">
    <citation type="journal article" date="2019" name="Int. J. Syst. Evol. Microbiol.">
        <title>The Global Catalogue of Microorganisms (GCM) 10K type strain sequencing project: providing services to taxonomists for standard genome sequencing and annotation.</title>
        <authorList>
            <consortium name="The Broad Institute Genomics Platform"/>
            <consortium name="The Broad Institute Genome Sequencing Center for Infectious Disease"/>
            <person name="Wu L."/>
            <person name="Ma J."/>
        </authorList>
    </citation>
    <scope>NUCLEOTIDE SEQUENCE [LARGE SCALE GENOMIC DNA]</scope>
    <source>
        <strain evidence="3">JCM 18401</strain>
    </source>
</reference>
<proteinExistence type="predicted"/>
<keyword evidence="1" id="KW-0812">Transmembrane</keyword>
<evidence type="ECO:0000313" key="3">
    <source>
        <dbReference type="Proteomes" id="UP001499988"/>
    </source>
</evidence>
<dbReference type="RefSeq" id="WP_345334496.1">
    <property type="nucleotide sequence ID" value="NZ_BAABJZ010000016.1"/>
</dbReference>
<protein>
    <recommendedName>
        <fullName evidence="4">Holin</fullName>
    </recommendedName>
</protein>
<evidence type="ECO:0000313" key="2">
    <source>
        <dbReference type="EMBL" id="GAA4879937.1"/>
    </source>
</evidence>
<gene>
    <name evidence="2" type="ORF">GCM10023333_12560</name>
</gene>
<keyword evidence="3" id="KW-1185">Reference proteome</keyword>
<keyword evidence="1" id="KW-0472">Membrane</keyword>
<dbReference type="EMBL" id="BAABJZ010000016">
    <property type="protein sequence ID" value="GAA4879937.1"/>
    <property type="molecule type" value="Genomic_DNA"/>
</dbReference>
<accession>A0ABP9EIJ2</accession>
<evidence type="ECO:0000256" key="1">
    <source>
        <dbReference type="SAM" id="Phobius"/>
    </source>
</evidence>
<comment type="caution">
    <text evidence="2">The sequence shown here is derived from an EMBL/GenBank/DDBJ whole genome shotgun (WGS) entry which is preliminary data.</text>
</comment>
<organism evidence="2 3">
    <name type="scientific">Ferrimonas pelagia</name>
    <dbReference type="NCBI Taxonomy" id="1177826"/>
    <lineage>
        <taxon>Bacteria</taxon>
        <taxon>Pseudomonadati</taxon>
        <taxon>Pseudomonadota</taxon>
        <taxon>Gammaproteobacteria</taxon>
        <taxon>Alteromonadales</taxon>
        <taxon>Ferrimonadaceae</taxon>
        <taxon>Ferrimonas</taxon>
    </lineage>
</organism>
<feature type="transmembrane region" description="Helical" evidence="1">
    <location>
        <begin position="12"/>
        <end position="41"/>
    </location>
</feature>
<keyword evidence="1" id="KW-1133">Transmembrane helix</keyword>
<dbReference type="Proteomes" id="UP001499988">
    <property type="component" value="Unassembled WGS sequence"/>
</dbReference>
<sequence length="74" mass="8578">MNETSSAGAKISALFVTGFGALTLQQWIALFGTFCYLASLAHDIWHKRQMRLIDADHKRKMRELMDQNNHEQKR</sequence>
<name>A0ABP9EIJ2_9GAMM</name>
<evidence type="ECO:0008006" key="4">
    <source>
        <dbReference type="Google" id="ProtNLM"/>
    </source>
</evidence>